<evidence type="ECO:0000256" key="13">
    <source>
        <dbReference type="SAM" id="MobiDB-lite"/>
    </source>
</evidence>
<evidence type="ECO:0000256" key="6">
    <source>
        <dbReference type="ARBA" id="ARBA00022679"/>
    </source>
</evidence>
<comment type="subcellular location">
    <subcellularLocation>
        <location evidence="1">Cytoplasmic vesicle</location>
        <location evidence="1">Clathrin-coated vesicle</location>
    </subcellularLocation>
</comment>
<feature type="region of interest" description="Disordered" evidence="13">
    <location>
        <begin position="787"/>
        <end position="811"/>
    </location>
</feature>
<evidence type="ECO:0000313" key="18">
    <source>
        <dbReference type="Proteomes" id="UP000594454"/>
    </source>
</evidence>
<dbReference type="FunFam" id="2.60.40.1110:FF:000001">
    <property type="entry name" value="cyclin-G-associated kinase isoform X2"/>
    <property type="match status" value="1"/>
</dbReference>
<sequence length="1218" mass="134148">MSDFFKSAIGYFNAGPSAEQTDEFVGQIIDVNGIKLRVKRLIAEGGFAFVYVVQDVQSGNEYALKRLIGADKVACNNIIKEINLHKKLSGHPHIVQFVGASFIDRTKDAQGKAEYLLLGELCKGGSLADCLGTAIEPAVVLRVFYQATKAVGHLHAQVPPVTHRDIKIENFLIGSDGYLKLCDFGSATTDIYEPNIEWGAQQRNTLEDELATVTTPMYRAPELLDTWANYPIGPKVDVWALGCILYCLCYQKHPFEDSAKLRIINGNYTIPSDSRYNCFHEIIKGCFKVNPSERFDVQAILERLAAISETLGWPLKSQIDLVGKPIKTPPDTSPQFTPTHTSSAVPKENQPSVPVRPAPPRPPAHAGGPPPVPRNPESRPPNENMMNMNQQPVPPAVASSGLFSSLRGGAGSFLKNLKDTSSKVMQTMQQTIARTDIDISYITSRVLVMPCPSEGLESAYKINNIEDVKLSIESRYVPSKVSIYNLGPRNCPRLPPPIRTVEASTIYHCSAAKAPHLYGMYSIIEDMYGFLYADPKNIIIIQSPDNGGSFAATIVCTLLMYAGLIVEPEDGLQIFAVKRNVPNARASELRYLYYFGDILRPTPHLPHNKTMTIVSISCQPIPRMTKARDGCRFFMEVYCNEKLMLNTIQEYDRMKLYSASQGKIMLPVNVTLSGDVIFVLYHARNSLKGMGRPHGIKICQFQFHTGFIPEQETLINFTRNDLDDLLDAEHIPGNFSVSLSIVMNEQECPPKKNPPWMNKKPKKDASILFSSQLEHLEMTDNFVTKPTASVHEKPARPPVPPHPAPPARPPEPVPVMAERSVAPDITAEIPNHDTPNIDLLNLSQSPAPAAGDSAPRKTRAPSFDLLGSFESNEPVSAPIPDILGGGVSNAQPGLDDIFGSIKTPQANAGGDFNNIGINFNAFVSSDEPKADGGIGFNANPMNDPIFNLNSNPYIPDIENKSQTASHDNSPQQPKDPFADIANLASELNINFNPNKLTSKTPQPSPHTTQFSSPTHNFSSAPSSVSSPAHNSRSPNGPQVQTTASIPTSTQPPSRPDYSRSHFETQNATQSNKQQPKTEKSGDIFADILGEQGYKFGSKTNQGPRSINEMRKEDLVKEMDPDKLKIMEWTEGKKNNIRALLCSMHTVLWPDAKWTKCEMHQLVSAADVKKAYRKACLAVHPDKQVGTDNEAIAKLVFMELNNAWSDFENDATQQNIFSS</sequence>
<comment type="catalytic activity">
    <reaction evidence="11">
        <text>L-threonyl-[protein] + ATP = O-phospho-L-threonyl-[protein] + ADP + H(+)</text>
        <dbReference type="Rhea" id="RHEA:46608"/>
        <dbReference type="Rhea" id="RHEA-COMP:11060"/>
        <dbReference type="Rhea" id="RHEA-COMP:11605"/>
        <dbReference type="ChEBI" id="CHEBI:15378"/>
        <dbReference type="ChEBI" id="CHEBI:30013"/>
        <dbReference type="ChEBI" id="CHEBI:30616"/>
        <dbReference type="ChEBI" id="CHEBI:61977"/>
        <dbReference type="ChEBI" id="CHEBI:456216"/>
        <dbReference type="EC" id="2.7.11.1"/>
    </reaction>
</comment>
<dbReference type="SUPFAM" id="SSF56112">
    <property type="entry name" value="Protein kinase-like (PK-like)"/>
    <property type="match status" value="1"/>
</dbReference>
<dbReference type="FunFam" id="1.10.287.110:FF:000002">
    <property type="entry name" value="putative tyrosine-protein phosphatase auxilin isoform X2"/>
    <property type="match status" value="1"/>
</dbReference>
<dbReference type="SMART" id="SM01326">
    <property type="entry name" value="PTEN_C2"/>
    <property type="match status" value="1"/>
</dbReference>
<dbReference type="PROSITE" id="PS51182">
    <property type="entry name" value="C2_TENSIN"/>
    <property type="match status" value="1"/>
</dbReference>
<dbReference type="InterPro" id="IPR001623">
    <property type="entry name" value="DnaJ_domain"/>
</dbReference>
<feature type="compositionally biased region" description="Pro residues" evidence="13">
    <location>
        <begin position="354"/>
        <end position="374"/>
    </location>
</feature>
<keyword evidence="7" id="KW-0547">Nucleotide-binding</keyword>
<dbReference type="InterPro" id="IPR011009">
    <property type="entry name" value="Kinase-like_dom_sf"/>
</dbReference>
<feature type="region of interest" description="Disordered" evidence="13">
    <location>
        <begin position="947"/>
        <end position="977"/>
    </location>
</feature>
<dbReference type="Pfam" id="PF00069">
    <property type="entry name" value="Pkinase"/>
    <property type="match status" value="1"/>
</dbReference>
<dbReference type="SMART" id="SM00220">
    <property type="entry name" value="S_TKc"/>
    <property type="match status" value="1"/>
</dbReference>
<feature type="domain" description="J" evidence="15">
    <location>
        <begin position="1142"/>
        <end position="1218"/>
    </location>
</feature>
<keyword evidence="4" id="KW-0723">Serine/threonine-protein kinase</keyword>
<dbReference type="InterPro" id="IPR008271">
    <property type="entry name" value="Ser/Thr_kinase_AS"/>
</dbReference>
<dbReference type="InterPro" id="IPR035892">
    <property type="entry name" value="C2_domain_sf"/>
</dbReference>
<name>A0A7R8Z3R1_HERIL</name>
<feature type="domain" description="C2 tensin-type" evidence="16">
    <location>
        <begin position="608"/>
        <end position="744"/>
    </location>
</feature>
<dbReference type="GO" id="GO:0045747">
    <property type="term" value="P:positive regulation of Notch signaling pathway"/>
    <property type="evidence" value="ECO:0007669"/>
    <property type="project" value="TreeGrafter"/>
</dbReference>
<dbReference type="GO" id="GO:0004674">
    <property type="term" value="F:protein serine/threonine kinase activity"/>
    <property type="evidence" value="ECO:0007669"/>
    <property type="project" value="UniProtKB-KW"/>
</dbReference>
<dbReference type="EMBL" id="LR899014">
    <property type="protein sequence ID" value="CAD7092237.1"/>
    <property type="molecule type" value="Genomic_DNA"/>
</dbReference>
<feature type="compositionally biased region" description="Polar residues" evidence="13">
    <location>
        <begin position="333"/>
        <end position="344"/>
    </location>
</feature>
<dbReference type="Pfam" id="PF10409">
    <property type="entry name" value="PTEN_C2"/>
    <property type="match status" value="1"/>
</dbReference>
<feature type="compositionally biased region" description="Low complexity" evidence="13">
    <location>
        <begin position="1018"/>
        <end position="1034"/>
    </location>
</feature>
<dbReference type="InParanoid" id="A0A7R8Z3R1"/>
<evidence type="ECO:0000256" key="11">
    <source>
        <dbReference type="ARBA" id="ARBA00047899"/>
    </source>
</evidence>
<evidence type="ECO:0000256" key="5">
    <source>
        <dbReference type="ARBA" id="ARBA00022553"/>
    </source>
</evidence>
<feature type="compositionally biased region" description="Polar residues" evidence="13">
    <location>
        <begin position="1035"/>
        <end position="1051"/>
    </location>
</feature>
<gene>
    <name evidence="17" type="ORF">HERILL_LOCUS14614</name>
</gene>
<dbReference type="OrthoDB" id="1717591at2759"/>
<evidence type="ECO:0000259" key="14">
    <source>
        <dbReference type="PROSITE" id="PS50011"/>
    </source>
</evidence>
<keyword evidence="8" id="KW-0418">Kinase</keyword>
<dbReference type="Gene3D" id="1.10.287.110">
    <property type="entry name" value="DnaJ domain"/>
    <property type="match status" value="1"/>
</dbReference>
<feature type="compositionally biased region" description="Polar residues" evidence="13">
    <location>
        <begin position="960"/>
        <end position="972"/>
    </location>
</feature>
<evidence type="ECO:0000259" key="16">
    <source>
        <dbReference type="PROSITE" id="PS51182"/>
    </source>
</evidence>
<evidence type="ECO:0000256" key="2">
    <source>
        <dbReference type="ARBA" id="ARBA00005490"/>
    </source>
</evidence>
<dbReference type="Gene3D" id="2.60.40.1110">
    <property type="match status" value="1"/>
</dbReference>
<evidence type="ECO:0000256" key="4">
    <source>
        <dbReference type="ARBA" id="ARBA00022527"/>
    </source>
</evidence>
<dbReference type="Gene3D" id="1.10.510.10">
    <property type="entry name" value="Transferase(Phosphotransferase) domain 1"/>
    <property type="match status" value="1"/>
</dbReference>
<feature type="compositionally biased region" description="Pro residues" evidence="13">
    <location>
        <begin position="796"/>
        <end position="811"/>
    </location>
</feature>
<dbReference type="GO" id="GO:0035612">
    <property type="term" value="F:AP-2 adaptor complex binding"/>
    <property type="evidence" value="ECO:0007669"/>
    <property type="project" value="TreeGrafter"/>
</dbReference>
<dbReference type="FunCoup" id="A0A7R8Z3R1">
    <property type="interactions" value="1246"/>
</dbReference>
<dbReference type="GO" id="GO:2000369">
    <property type="term" value="P:regulation of clathrin-dependent endocytosis"/>
    <property type="evidence" value="ECO:0007669"/>
    <property type="project" value="TreeGrafter"/>
</dbReference>
<comment type="similarity">
    <text evidence="2">Belongs to the protein kinase superfamily. AGC Ser/Thr protein kinase family. PKC subfamily.</text>
</comment>
<dbReference type="GO" id="GO:0030136">
    <property type="term" value="C:clathrin-coated vesicle"/>
    <property type="evidence" value="ECO:0007669"/>
    <property type="project" value="UniProtKB-SubCell"/>
</dbReference>
<keyword evidence="9" id="KW-0067">ATP-binding</keyword>
<feature type="compositionally biased region" description="Low complexity" evidence="13">
    <location>
        <begin position="381"/>
        <end position="391"/>
    </location>
</feature>
<proteinExistence type="inferred from homology"/>
<evidence type="ECO:0000256" key="3">
    <source>
        <dbReference type="ARBA" id="ARBA00012513"/>
    </source>
</evidence>
<keyword evidence="10" id="KW-0968">Cytoplasmic vesicle</keyword>
<feature type="domain" description="Protein kinase" evidence="14">
    <location>
        <begin position="36"/>
        <end position="311"/>
    </location>
</feature>
<evidence type="ECO:0000256" key="7">
    <source>
        <dbReference type="ARBA" id="ARBA00022741"/>
    </source>
</evidence>
<evidence type="ECO:0000256" key="10">
    <source>
        <dbReference type="ARBA" id="ARBA00023329"/>
    </source>
</evidence>
<evidence type="ECO:0000313" key="17">
    <source>
        <dbReference type="EMBL" id="CAD7092237.1"/>
    </source>
</evidence>
<dbReference type="PROSITE" id="PS00108">
    <property type="entry name" value="PROTEIN_KINASE_ST"/>
    <property type="match status" value="1"/>
</dbReference>
<dbReference type="FunFam" id="3.90.190.10:FF:000099">
    <property type="entry name" value="Blast:Cyclin-G-associated kinase"/>
    <property type="match status" value="1"/>
</dbReference>
<protein>
    <recommendedName>
        <fullName evidence="3">non-specific serine/threonine protein kinase</fullName>
        <ecNumber evidence="3">2.7.11.1</ecNumber>
    </recommendedName>
</protein>
<dbReference type="SUPFAM" id="SSF46565">
    <property type="entry name" value="Chaperone J-domain"/>
    <property type="match status" value="1"/>
</dbReference>
<dbReference type="PANTHER" id="PTHR22967">
    <property type="entry name" value="SERINE/THREONINE PROTEIN KINASE"/>
    <property type="match status" value="1"/>
</dbReference>
<dbReference type="PROSITE" id="PS50011">
    <property type="entry name" value="PROTEIN_KINASE_DOM"/>
    <property type="match status" value="1"/>
</dbReference>
<dbReference type="CDD" id="cd06257">
    <property type="entry name" value="DnaJ"/>
    <property type="match status" value="1"/>
</dbReference>
<accession>A0A7R8Z3R1</accession>
<dbReference type="GO" id="GO:0005524">
    <property type="term" value="F:ATP binding"/>
    <property type="evidence" value="ECO:0007669"/>
    <property type="project" value="UniProtKB-KW"/>
</dbReference>
<keyword evidence="6" id="KW-0808">Transferase</keyword>
<evidence type="ECO:0000256" key="8">
    <source>
        <dbReference type="ARBA" id="ARBA00022777"/>
    </source>
</evidence>
<dbReference type="Proteomes" id="UP000594454">
    <property type="component" value="Chromosome 6"/>
</dbReference>
<dbReference type="InterPro" id="IPR014020">
    <property type="entry name" value="Tensin_C2-dom"/>
</dbReference>
<reference evidence="17 18" key="1">
    <citation type="submission" date="2020-11" db="EMBL/GenBank/DDBJ databases">
        <authorList>
            <person name="Wallbank WR R."/>
            <person name="Pardo Diaz C."/>
            <person name="Kozak K."/>
            <person name="Martin S."/>
            <person name="Jiggins C."/>
            <person name="Moest M."/>
            <person name="Warren A I."/>
            <person name="Generalovic N T."/>
            <person name="Byers J.R.P. K."/>
            <person name="Montejo-Kovacevich G."/>
            <person name="Yen C E."/>
        </authorList>
    </citation>
    <scope>NUCLEOTIDE SEQUENCE [LARGE SCALE GENOMIC DNA]</scope>
</reference>
<dbReference type="PROSITE" id="PS50076">
    <property type="entry name" value="DNAJ_2"/>
    <property type="match status" value="1"/>
</dbReference>
<feature type="region of interest" description="Disordered" evidence="13">
    <location>
        <begin position="324"/>
        <end position="394"/>
    </location>
</feature>
<organism evidence="17 18">
    <name type="scientific">Hermetia illucens</name>
    <name type="common">Black soldier fly</name>
    <dbReference type="NCBI Taxonomy" id="343691"/>
    <lineage>
        <taxon>Eukaryota</taxon>
        <taxon>Metazoa</taxon>
        <taxon>Ecdysozoa</taxon>
        <taxon>Arthropoda</taxon>
        <taxon>Hexapoda</taxon>
        <taxon>Insecta</taxon>
        <taxon>Pterygota</taxon>
        <taxon>Neoptera</taxon>
        <taxon>Endopterygota</taxon>
        <taxon>Diptera</taxon>
        <taxon>Brachycera</taxon>
        <taxon>Stratiomyomorpha</taxon>
        <taxon>Stratiomyidae</taxon>
        <taxon>Hermetiinae</taxon>
        <taxon>Hermetia</taxon>
    </lineage>
</organism>
<dbReference type="InterPro" id="IPR000719">
    <property type="entry name" value="Prot_kinase_dom"/>
</dbReference>
<dbReference type="InterPro" id="IPR036869">
    <property type="entry name" value="J_dom_sf"/>
</dbReference>
<feature type="compositionally biased region" description="Polar residues" evidence="13">
    <location>
        <begin position="1063"/>
        <end position="1074"/>
    </location>
</feature>
<dbReference type="SUPFAM" id="SSF52799">
    <property type="entry name" value="(Phosphotyrosine protein) phosphatases II"/>
    <property type="match status" value="1"/>
</dbReference>
<evidence type="ECO:0000256" key="12">
    <source>
        <dbReference type="ARBA" id="ARBA00048679"/>
    </source>
</evidence>
<dbReference type="AlphaFoldDB" id="A0A7R8Z3R1"/>
<dbReference type="InterPro" id="IPR029021">
    <property type="entry name" value="Prot-tyrosine_phosphatase-like"/>
</dbReference>
<feature type="region of interest" description="Disordered" evidence="13">
    <location>
        <begin position="991"/>
        <end position="1079"/>
    </location>
</feature>
<dbReference type="SUPFAM" id="SSF49562">
    <property type="entry name" value="C2 domain (Calcium/lipid-binding domain, CaLB)"/>
    <property type="match status" value="1"/>
</dbReference>
<comment type="catalytic activity">
    <reaction evidence="12">
        <text>L-seryl-[protein] + ATP = O-phospho-L-seryl-[protein] + ADP + H(+)</text>
        <dbReference type="Rhea" id="RHEA:17989"/>
        <dbReference type="Rhea" id="RHEA-COMP:9863"/>
        <dbReference type="Rhea" id="RHEA-COMP:11604"/>
        <dbReference type="ChEBI" id="CHEBI:15378"/>
        <dbReference type="ChEBI" id="CHEBI:29999"/>
        <dbReference type="ChEBI" id="CHEBI:30616"/>
        <dbReference type="ChEBI" id="CHEBI:83421"/>
        <dbReference type="ChEBI" id="CHEBI:456216"/>
        <dbReference type="EC" id="2.7.11.1"/>
    </reaction>
</comment>
<feature type="compositionally biased region" description="Polar residues" evidence="13">
    <location>
        <begin position="991"/>
        <end position="1017"/>
    </location>
</feature>
<dbReference type="EC" id="2.7.11.1" evidence="3"/>
<evidence type="ECO:0000256" key="1">
    <source>
        <dbReference type="ARBA" id="ARBA00004132"/>
    </source>
</evidence>
<keyword evidence="18" id="KW-1185">Reference proteome</keyword>
<evidence type="ECO:0000259" key="15">
    <source>
        <dbReference type="PROSITE" id="PS50076"/>
    </source>
</evidence>
<keyword evidence="5" id="KW-0597">Phosphoprotein</keyword>
<evidence type="ECO:0000256" key="9">
    <source>
        <dbReference type="ARBA" id="ARBA00022840"/>
    </source>
</evidence>
<dbReference type="PANTHER" id="PTHR22967:SF57">
    <property type="entry name" value="AUXILIN, ISOFORM A-RELATED"/>
    <property type="match status" value="1"/>
</dbReference>
<dbReference type="OMA" id="HYKNTNL"/>
<dbReference type="Gene3D" id="3.90.190.10">
    <property type="entry name" value="Protein tyrosine phosphatase superfamily"/>
    <property type="match status" value="1"/>
</dbReference>